<comment type="caution">
    <text evidence="1">The sequence shown here is derived from an EMBL/GenBank/DDBJ whole genome shotgun (WGS) entry which is preliminary data.</text>
</comment>
<name>A0A4Q9HTM7_STRKA</name>
<proteinExistence type="predicted"/>
<organism evidence="1 2">
    <name type="scientific">Streptomyces kasugaensis</name>
    <dbReference type="NCBI Taxonomy" id="1946"/>
    <lineage>
        <taxon>Bacteria</taxon>
        <taxon>Bacillati</taxon>
        <taxon>Actinomycetota</taxon>
        <taxon>Actinomycetes</taxon>
        <taxon>Kitasatosporales</taxon>
        <taxon>Streptomycetaceae</taxon>
        <taxon>Streptomyces</taxon>
    </lineage>
</organism>
<dbReference type="Proteomes" id="UP000292452">
    <property type="component" value="Unassembled WGS sequence"/>
</dbReference>
<accession>A0A4Q9HTM7</accession>
<evidence type="ECO:0000313" key="1">
    <source>
        <dbReference type="EMBL" id="TBO57540.1"/>
    </source>
</evidence>
<gene>
    <name evidence="1" type="ORF">EYS09_22235</name>
</gene>
<evidence type="ECO:0000313" key="2">
    <source>
        <dbReference type="Proteomes" id="UP000292452"/>
    </source>
</evidence>
<protein>
    <submittedName>
        <fullName evidence="1">Uncharacterized protein</fullName>
    </submittedName>
</protein>
<dbReference type="EMBL" id="SIXH01000216">
    <property type="protein sequence ID" value="TBO57540.1"/>
    <property type="molecule type" value="Genomic_DNA"/>
</dbReference>
<keyword evidence="2" id="KW-1185">Reference proteome</keyword>
<dbReference type="AlphaFoldDB" id="A0A4Q9HTM7"/>
<reference evidence="1 2" key="1">
    <citation type="submission" date="2019-02" db="EMBL/GenBank/DDBJ databases">
        <title>Draft Genome Sequence of Streptomyces sp. AM-2504, identified by 16S rRNA comparative analysis as a Streptomyces Kasugaensis strain.</title>
        <authorList>
            <person name="Napolioni V."/>
            <person name="Giuliodori A.M."/>
            <person name="Spurio R."/>
            <person name="Fabbretti A."/>
        </authorList>
    </citation>
    <scope>NUCLEOTIDE SEQUENCE [LARGE SCALE GENOMIC DNA]</scope>
    <source>
        <strain evidence="1 2">AM-2504</strain>
    </source>
</reference>
<sequence length="85" mass="9614">MDLSDELKDRERTAIAAFERVRALPAEYGPTAEWTDEQRAAVSEAWEQWRTAAQDAHLAITAHATATGQNRYEVEMAVKRAVRRA</sequence>